<feature type="transmembrane region" description="Helical" evidence="8">
    <location>
        <begin position="116"/>
        <end position="133"/>
    </location>
</feature>
<dbReference type="NCBIfam" id="TIGR00229">
    <property type="entry name" value="sensory_box"/>
    <property type="match status" value="1"/>
</dbReference>
<dbReference type="InterPro" id="IPR005467">
    <property type="entry name" value="His_kinase_dom"/>
</dbReference>
<dbReference type="Proteomes" id="UP000182229">
    <property type="component" value="Unassembled WGS sequence"/>
</dbReference>
<evidence type="ECO:0000313" key="13">
    <source>
        <dbReference type="Proteomes" id="UP000182229"/>
    </source>
</evidence>
<evidence type="ECO:0000256" key="4">
    <source>
        <dbReference type="ARBA" id="ARBA00022741"/>
    </source>
</evidence>
<proteinExistence type="predicted"/>
<dbReference type="STRING" id="83449.BON30_44195"/>
<reference evidence="13" key="1">
    <citation type="submission" date="2016-11" db="EMBL/GenBank/DDBJ databases">
        <authorList>
            <person name="Shukria A."/>
            <person name="Stevens D.C."/>
        </authorList>
    </citation>
    <scope>NUCLEOTIDE SEQUENCE [LARGE SCALE GENOMIC DNA]</scope>
    <source>
        <strain evidence="13">Cbfe23</strain>
    </source>
</reference>
<dbReference type="SMART" id="SM00091">
    <property type="entry name" value="PAS"/>
    <property type="match status" value="1"/>
</dbReference>
<dbReference type="Gene3D" id="3.30.565.10">
    <property type="entry name" value="Histidine kinase-like ATPase, C-terminal domain"/>
    <property type="match status" value="1"/>
</dbReference>
<evidence type="ECO:0000256" key="2">
    <source>
        <dbReference type="ARBA" id="ARBA00012438"/>
    </source>
</evidence>
<dbReference type="InterPro" id="IPR036890">
    <property type="entry name" value="HATPase_C_sf"/>
</dbReference>
<dbReference type="GO" id="GO:0000160">
    <property type="term" value="P:phosphorelay signal transduction system"/>
    <property type="evidence" value="ECO:0007669"/>
    <property type="project" value="UniProtKB-KW"/>
</dbReference>
<keyword evidence="5" id="KW-0418">Kinase</keyword>
<dbReference type="PROSITE" id="PS50112">
    <property type="entry name" value="PAS"/>
    <property type="match status" value="1"/>
</dbReference>
<protein>
    <recommendedName>
        <fullName evidence="2">histidine kinase</fullName>
        <ecNumber evidence="2">2.7.13.3</ecNumber>
    </recommendedName>
</protein>
<keyword evidence="3" id="KW-0808">Transferase</keyword>
<evidence type="ECO:0000259" key="11">
    <source>
        <dbReference type="PROSITE" id="PS50113"/>
    </source>
</evidence>
<dbReference type="RefSeq" id="WP_071904641.1">
    <property type="nucleotide sequence ID" value="NZ_MPIN01000020.1"/>
</dbReference>
<name>A0A1L9AWE9_9BACT</name>
<evidence type="ECO:0000313" key="12">
    <source>
        <dbReference type="EMBL" id="OJH34316.1"/>
    </source>
</evidence>
<keyword evidence="6" id="KW-0067">ATP-binding</keyword>
<keyword evidence="8" id="KW-0812">Transmembrane</keyword>
<comment type="catalytic activity">
    <reaction evidence="1">
        <text>ATP + protein L-histidine = ADP + protein N-phospho-L-histidine.</text>
        <dbReference type="EC" id="2.7.13.3"/>
    </reaction>
</comment>
<dbReference type="GO" id="GO:0004673">
    <property type="term" value="F:protein histidine kinase activity"/>
    <property type="evidence" value="ECO:0007669"/>
    <property type="project" value="UniProtKB-EC"/>
</dbReference>
<reference evidence="12 13" key="2">
    <citation type="submission" date="2016-12" db="EMBL/GenBank/DDBJ databases">
        <title>Draft Genome Sequence of Cystobacter ferrugineus Strain Cbfe23.</title>
        <authorList>
            <person name="Akbar S."/>
            <person name="Dowd S.E."/>
            <person name="Stevens D.C."/>
        </authorList>
    </citation>
    <scope>NUCLEOTIDE SEQUENCE [LARGE SCALE GENOMIC DNA]</scope>
    <source>
        <strain evidence="12 13">Cbfe23</strain>
    </source>
</reference>
<dbReference type="EMBL" id="MPIN01000020">
    <property type="protein sequence ID" value="OJH34316.1"/>
    <property type="molecule type" value="Genomic_DNA"/>
</dbReference>
<dbReference type="InterPro" id="IPR000014">
    <property type="entry name" value="PAS"/>
</dbReference>
<accession>A0A1L9AWE9</accession>
<gene>
    <name evidence="12" type="ORF">BON30_44195</name>
</gene>
<keyword evidence="7" id="KW-0902">Two-component regulatory system</keyword>
<dbReference type="CDD" id="cd00130">
    <property type="entry name" value="PAS"/>
    <property type="match status" value="1"/>
</dbReference>
<keyword evidence="4" id="KW-0547">Nucleotide-binding</keyword>
<feature type="transmembrane region" description="Helical" evidence="8">
    <location>
        <begin position="138"/>
        <end position="156"/>
    </location>
</feature>
<dbReference type="InterPro" id="IPR013656">
    <property type="entry name" value="PAS_4"/>
</dbReference>
<dbReference type="Pfam" id="PF08448">
    <property type="entry name" value="PAS_4"/>
    <property type="match status" value="1"/>
</dbReference>
<dbReference type="PANTHER" id="PTHR43065:SF46">
    <property type="entry name" value="C4-DICARBOXYLATE TRANSPORT SENSOR PROTEIN DCTB"/>
    <property type="match status" value="1"/>
</dbReference>
<dbReference type="InterPro" id="IPR000700">
    <property type="entry name" value="PAS-assoc_C"/>
</dbReference>
<dbReference type="InterPro" id="IPR003594">
    <property type="entry name" value="HATPase_dom"/>
</dbReference>
<feature type="domain" description="Histidine kinase" evidence="9">
    <location>
        <begin position="432"/>
        <end position="616"/>
    </location>
</feature>
<comment type="caution">
    <text evidence="12">The sequence shown here is derived from an EMBL/GenBank/DDBJ whole genome shotgun (WGS) entry which is preliminary data.</text>
</comment>
<evidence type="ECO:0000256" key="6">
    <source>
        <dbReference type="ARBA" id="ARBA00022840"/>
    </source>
</evidence>
<dbReference type="SUPFAM" id="SSF55874">
    <property type="entry name" value="ATPase domain of HSP90 chaperone/DNA topoisomerase II/histidine kinase"/>
    <property type="match status" value="1"/>
</dbReference>
<keyword evidence="8" id="KW-1133">Transmembrane helix</keyword>
<dbReference type="InterPro" id="IPR004358">
    <property type="entry name" value="Sig_transdc_His_kin-like_C"/>
</dbReference>
<dbReference type="PANTHER" id="PTHR43065">
    <property type="entry name" value="SENSOR HISTIDINE KINASE"/>
    <property type="match status" value="1"/>
</dbReference>
<dbReference type="AlphaFoldDB" id="A0A1L9AWE9"/>
<feature type="transmembrane region" description="Helical" evidence="8">
    <location>
        <begin position="32"/>
        <end position="56"/>
    </location>
</feature>
<feature type="domain" description="PAS" evidence="10">
    <location>
        <begin position="213"/>
        <end position="256"/>
    </location>
</feature>
<dbReference type="GO" id="GO:0005524">
    <property type="term" value="F:ATP binding"/>
    <property type="evidence" value="ECO:0007669"/>
    <property type="project" value="UniProtKB-KW"/>
</dbReference>
<sequence length="624" mass="68765">MSLGLRSWWLRCLDESLTAEQRRLPPDELGRLRVVVGSVGLLLLLDLAYLAMLPFHPPSQRVVQALVLGGNLLVSLGVLVLVRRMRSPLLPSLLLCGSLAVSLLLASLLVELPGGVVHGVYMLVPLLAVYLLGARRGFVFTALLAFNAAFLHEFVHSGLGQTRPLFAEPRLSWSNFTAGLSLMLGWALSWLYNTAREEVHAELRRTLQTLRESEGKLSSLIESTDDVVLSLDARGRLVMANPGAQQLFARMTDGVVLVPGNPLLSRCPPELREWVAARGRMALGGQRVRAEVDVLVEGRPRTVDVLFNPVREGERVVGLTLFGRDLTERKRAELQLGEVHRSLMDASRQAGMAEIATGVLHNVGNTLNSVNVSASVVMERLRDSRVSGLGRAVALLRENEARLGTFLSEDTRGRQLPAYLEALSLQLAQEREMMQEEMRRLVQSVDHIRSVVSMQQRHARFSGAMEQVSIPALLDDALRLLAVSFDRLGIELRREYAAEVPTVLVDRHKLLQILVNLLSNARHALLEEGVEDRRLTLRVESWGERLRISVSDNGVGIAPEVVPRLFSQGFTTKKDGHGFGLHASALAAREMGGQLSCASEGRYRGATFTLELPMGKLTPAESRV</sequence>
<keyword evidence="8" id="KW-0472">Membrane</keyword>
<dbReference type="EC" id="2.7.13.3" evidence="2"/>
<dbReference type="PROSITE" id="PS50109">
    <property type="entry name" value="HIS_KIN"/>
    <property type="match status" value="1"/>
</dbReference>
<evidence type="ECO:0000256" key="7">
    <source>
        <dbReference type="ARBA" id="ARBA00023012"/>
    </source>
</evidence>
<evidence type="ECO:0000256" key="8">
    <source>
        <dbReference type="SAM" id="Phobius"/>
    </source>
</evidence>
<evidence type="ECO:0000256" key="5">
    <source>
        <dbReference type="ARBA" id="ARBA00022777"/>
    </source>
</evidence>
<feature type="domain" description="PAC" evidence="11">
    <location>
        <begin position="286"/>
        <end position="338"/>
    </location>
</feature>
<feature type="transmembrane region" description="Helical" evidence="8">
    <location>
        <begin position="62"/>
        <end position="82"/>
    </location>
</feature>
<organism evidence="12 13">
    <name type="scientific">Cystobacter ferrugineus</name>
    <dbReference type="NCBI Taxonomy" id="83449"/>
    <lineage>
        <taxon>Bacteria</taxon>
        <taxon>Pseudomonadati</taxon>
        <taxon>Myxococcota</taxon>
        <taxon>Myxococcia</taxon>
        <taxon>Myxococcales</taxon>
        <taxon>Cystobacterineae</taxon>
        <taxon>Archangiaceae</taxon>
        <taxon>Cystobacter</taxon>
    </lineage>
</organism>
<keyword evidence="13" id="KW-1185">Reference proteome</keyword>
<evidence type="ECO:0000256" key="3">
    <source>
        <dbReference type="ARBA" id="ARBA00022679"/>
    </source>
</evidence>
<dbReference type="PRINTS" id="PR00344">
    <property type="entry name" value="BCTRLSENSOR"/>
</dbReference>
<dbReference type="SMART" id="SM00387">
    <property type="entry name" value="HATPase_c"/>
    <property type="match status" value="1"/>
</dbReference>
<dbReference type="Pfam" id="PF02518">
    <property type="entry name" value="HATPase_c"/>
    <property type="match status" value="1"/>
</dbReference>
<evidence type="ECO:0000259" key="9">
    <source>
        <dbReference type="PROSITE" id="PS50109"/>
    </source>
</evidence>
<dbReference type="PROSITE" id="PS50113">
    <property type="entry name" value="PAC"/>
    <property type="match status" value="1"/>
</dbReference>
<dbReference type="Gene3D" id="3.30.450.20">
    <property type="entry name" value="PAS domain"/>
    <property type="match status" value="1"/>
</dbReference>
<feature type="transmembrane region" description="Helical" evidence="8">
    <location>
        <begin position="89"/>
        <end position="110"/>
    </location>
</feature>
<dbReference type="SUPFAM" id="SSF55785">
    <property type="entry name" value="PYP-like sensor domain (PAS domain)"/>
    <property type="match status" value="1"/>
</dbReference>
<dbReference type="InterPro" id="IPR035965">
    <property type="entry name" value="PAS-like_dom_sf"/>
</dbReference>
<evidence type="ECO:0000259" key="10">
    <source>
        <dbReference type="PROSITE" id="PS50112"/>
    </source>
</evidence>
<evidence type="ECO:0000256" key="1">
    <source>
        <dbReference type="ARBA" id="ARBA00000085"/>
    </source>
</evidence>